<feature type="transmembrane region" description="Helical" evidence="5">
    <location>
        <begin position="131"/>
        <end position="150"/>
    </location>
</feature>
<proteinExistence type="inferred from homology"/>
<comment type="similarity">
    <text evidence="5">Belongs to the ABC-2 integral membrane protein family.</text>
</comment>
<gene>
    <name evidence="7" type="ORF">ENI34_05035</name>
</gene>
<dbReference type="InterPro" id="IPR013525">
    <property type="entry name" value="ABC2_TM"/>
</dbReference>
<dbReference type="Proteomes" id="UP000885826">
    <property type="component" value="Unassembled WGS sequence"/>
</dbReference>
<keyword evidence="2 5" id="KW-0812">Transmembrane</keyword>
<evidence type="ECO:0000256" key="2">
    <source>
        <dbReference type="ARBA" id="ARBA00022692"/>
    </source>
</evidence>
<evidence type="ECO:0000259" key="6">
    <source>
        <dbReference type="PROSITE" id="PS51012"/>
    </source>
</evidence>
<keyword evidence="5" id="KW-0813">Transport</keyword>
<feature type="transmembrane region" description="Helical" evidence="5">
    <location>
        <begin position="162"/>
        <end position="180"/>
    </location>
</feature>
<name>A0A9C9JZV3_UNCW3</name>
<dbReference type="GO" id="GO:0140359">
    <property type="term" value="F:ABC-type transporter activity"/>
    <property type="evidence" value="ECO:0007669"/>
    <property type="project" value="InterPro"/>
</dbReference>
<evidence type="ECO:0000256" key="4">
    <source>
        <dbReference type="ARBA" id="ARBA00023136"/>
    </source>
</evidence>
<dbReference type="InterPro" id="IPR047817">
    <property type="entry name" value="ABC2_TM_bact-type"/>
</dbReference>
<feature type="transmembrane region" description="Helical" evidence="5">
    <location>
        <begin position="91"/>
        <end position="119"/>
    </location>
</feature>
<evidence type="ECO:0000313" key="7">
    <source>
        <dbReference type="EMBL" id="HEC78492.1"/>
    </source>
</evidence>
<dbReference type="InterPro" id="IPR052902">
    <property type="entry name" value="ABC-2_transporter"/>
</dbReference>
<evidence type="ECO:0000313" key="8">
    <source>
        <dbReference type="Proteomes" id="UP000885826"/>
    </source>
</evidence>
<dbReference type="EMBL" id="DRIG01000055">
    <property type="protein sequence ID" value="HEC78492.1"/>
    <property type="molecule type" value="Genomic_DNA"/>
</dbReference>
<organism evidence="7 8">
    <name type="scientific">candidate division WOR-3 bacterium</name>
    <dbReference type="NCBI Taxonomy" id="2052148"/>
    <lineage>
        <taxon>Bacteria</taxon>
        <taxon>Bacteria division WOR-3</taxon>
    </lineage>
</organism>
<sequence>MTKLLKIIRIELMLFIRQRESVFYTLAFPFICLLLFAGIWGKFPGYINTLTSGLTGMIALNIAVFGAGLVLNFYRQHGFYKRLTISPVSELIYLSGLIISRFIILFVVANLFMLFSYTVFGFRIKGNIFEVNLILFIGTLSLAALAVFLVSLGRTQSQTIQTANLLFFPMLFLGGTFYSIDHLPQFLKIIAHVFPYTYLNKGLSNIIIRGTPFFQNITELGILLFWLILCLSLAVKRFKKEEVL</sequence>
<dbReference type="InterPro" id="IPR000412">
    <property type="entry name" value="ABC_2_transport"/>
</dbReference>
<feature type="transmembrane region" description="Helical" evidence="5">
    <location>
        <begin position="46"/>
        <end position="71"/>
    </location>
</feature>
<comment type="caution">
    <text evidence="7">The sequence shown here is derived from an EMBL/GenBank/DDBJ whole genome shotgun (WGS) entry which is preliminary data.</text>
</comment>
<reference evidence="7" key="1">
    <citation type="journal article" date="2020" name="mSystems">
        <title>Genome- and Community-Level Interaction Insights into Carbon Utilization and Element Cycling Functions of Hydrothermarchaeota in Hydrothermal Sediment.</title>
        <authorList>
            <person name="Zhou Z."/>
            <person name="Liu Y."/>
            <person name="Xu W."/>
            <person name="Pan J."/>
            <person name="Luo Z.H."/>
            <person name="Li M."/>
        </authorList>
    </citation>
    <scope>NUCLEOTIDE SEQUENCE</scope>
    <source>
        <strain evidence="7">HyVt-388</strain>
    </source>
</reference>
<dbReference type="Pfam" id="PF01061">
    <property type="entry name" value="ABC2_membrane"/>
    <property type="match status" value="1"/>
</dbReference>
<dbReference type="PROSITE" id="PS51012">
    <property type="entry name" value="ABC_TM2"/>
    <property type="match status" value="1"/>
</dbReference>
<keyword evidence="5" id="KW-1003">Cell membrane</keyword>
<evidence type="ECO:0000256" key="5">
    <source>
        <dbReference type="RuleBase" id="RU361157"/>
    </source>
</evidence>
<evidence type="ECO:0000256" key="3">
    <source>
        <dbReference type="ARBA" id="ARBA00022989"/>
    </source>
</evidence>
<comment type="subcellular location">
    <subcellularLocation>
        <location evidence="5">Cell membrane</location>
        <topology evidence="5">Multi-pass membrane protein</topology>
    </subcellularLocation>
    <subcellularLocation>
        <location evidence="1">Membrane</location>
        <topology evidence="1">Multi-pass membrane protein</topology>
    </subcellularLocation>
</comment>
<keyword evidence="3 5" id="KW-1133">Transmembrane helix</keyword>
<dbReference type="PRINTS" id="PR00164">
    <property type="entry name" value="ABC2TRNSPORT"/>
</dbReference>
<dbReference type="AlphaFoldDB" id="A0A9C9JZV3"/>
<accession>A0A9C9JZV3</accession>
<dbReference type="PANTHER" id="PTHR43027:SF1">
    <property type="entry name" value="DOXORUBICIN RESISTANCE ABC TRANSPORTER PERMEASE PROTEIN DRRC-RELATED"/>
    <property type="match status" value="1"/>
</dbReference>
<dbReference type="PANTHER" id="PTHR43027">
    <property type="entry name" value="DOXORUBICIN RESISTANCE ABC TRANSPORTER PERMEASE PROTEIN DRRC-RELATED"/>
    <property type="match status" value="1"/>
</dbReference>
<feature type="transmembrane region" description="Helical" evidence="5">
    <location>
        <begin position="213"/>
        <end position="235"/>
    </location>
</feature>
<feature type="transmembrane region" description="Helical" evidence="5">
    <location>
        <begin position="21"/>
        <end position="40"/>
    </location>
</feature>
<dbReference type="PIRSF" id="PIRSF006648">
    <property type="entry name" value="DrrB"/>
    <property type="match status" value="1"/>
</dbReference>
<evidence type="ECO:0000256" key="1">
    <source>
        <dbReference type="ARBA" id="ARBA00004141"/>
    </source>
</evidence>
<protein>
    <recommendedName>
        <fullName evidence="5">Transport permease protein</fullName>
    </recommendedName>
</protein>
<feature type="domain" description="ABC transmembrane type-2" evidence="6">
    <location>
        <begin position="12"/>
        <end position="241"/>
    </location>
</feature>
<dbReference type="GO" id="GO:0043190">
    <property type="term" value="C:ATP-binding cassette (ABC) transporter complex"/>
    <property type="evidence" value="ECO:0007669"/>
    <property type="project" value="InterPro"/>
</dbReference>
<keyword evidence="4 5" id="KW-0472">Membrane</keyword>